<feature type="domain" description="HTH asnC-type" evidence="4">
    <location>
        <begin position="6"/>
        <end position="67"/>
    </location>
</feature>
<dbReference type="Gene3D" id="3.30.70.920">
    <property type="match status" value="1"/>
</dbReference>
<dbReference type="OrthoDB" id="9809462at2"/>
<evidence type="ECO:0000259" key="4">
    <source>
        <dbReference type="PROSITE" id="PS50956"/>
    </source>
</evidence>
<dbReference type="PRINTS" id="PR00033">
    <property type="entry name" value="HTHASNC"/>
</dbReference>
<dbReference type="InterPro" id="IPR036388">
    <property type="entry name" value="WH-like_DNA-bd_sf"/>
</dbReference>
<dbReference type="PANTHER" id="PTHR30154:SF34">
    <property type="entry name" value="TRANSCRIPTIONAL REGULATOR AZLB"/>
    <property type="match status" value="1"/>
</dbReference>
<dbReference type="Proteomes" id="UP000234206">
    <property type="component" value="Unassembled WGS sequence"/>
</dbReference>
<dbReference type="GO" id="GO:0005829">
    <property type="term" value="C:cytosol"/>
    <property type="evidence" value="ECO:0007669"/>
    <property type="project" value="TreeGrafter"/>
</dbReference>
<dbReference type="Pfam" id="PF13412">
    <property type="entry name" value="HTH_24"/>
    <property type="match status" value="1"/>
</dbReference>
<comment type="caution">
    <text evidence="5">The sequence shown here is derived from an EMBL/GenBank/DDBJ whole genome shotgun (WGS) entry which is preliminary data.</text>
</comment>
<keyword evidence="2" id="KW-0238">DNA-binding</keyword>
<evidence type="ECO:0000256" key="1">
    <source>
        <dbReference type="ARBA" id="ARBA00023015"/>
    </source>
</evidence>
<evidence type="ECO:0000313" key="5">
    <source>
        <dbReference type="EMBL" id="PKZ41964.1"/>
    </source>
</evidence>
<sequence length="154" mass="16458">MATHRLDDLDRAIIRTFTDDPHVGVLAASRQLGVARGTVTARLARLSDSGVIASWAPHLDPAALGHPVTAMVTLQIRQVAGHDAVVEHLAGIPQVLEVHTITGYGDLFVRVVARSNADLQDVLDEVTAHEHVVRASTNIALATRIAHRTLPLVG</sequence>
<dbReference type="InterPro" id="IPR036390">
    <property type="entry name" value="WH_DNA-bd_sf"/>
</dbReference>
<dbReference type="SMART" id="SM00344">
    <property type="entry name" value="HTH_ASNC"/>
    <property type="match status" value="1"/>
</dbReference>
<dbReference type="RefSeq" id="WP_101849407.1">
    <property type="nucleotide sequence ID" value="NZ_PKIZ01000007.1"/>
</dbReference>
<dbReference type="InterPro" id="IPR019888">
    <property type="entry name" value="Tscrpt_reg_AsnC-like"/>
</dbReference>
<name>A0A2I1PBH9_9MICO</name>
<dbReference type="GO" id="GO:0043565">
    <property type="term" value="F:sequence-specific DNA binding"/>
    <property type="evidence" value="ECO:0007669"/>
    <property type="project" value="InterPro"/>
</dbReference>
<accession>A0A2I1PBH9</accession>
<dbReference type="InterPro" id="IPR019887">
    <property type="entry name" value="Tscrpt_reg_AsnC/Lrp_C"/>
</dbReference>
<keyword evidence="1" id="KW-0805">Transcription regulation</keyword>
<keyword evidence="3" id="KW-0804">Transcription</keyword>
<evidence type="ECO:0000256" key="2">
    <source>
        <dbReference type="ARBA" id="ARBA00023125"/>
    </source>
</evidence>
<dbReference type="GO" id="GO:0043200">
    <property type="term" value="P:response to amino acid"/>
    <property type="evidence" value="ECO:0007669"/>
    <property type="project" value="TreeGrafter"/>
</dbReference>
<organism evidence="5 6">
    <name type="scientific">Kytococcus schroeteri</name>
    <dbReference type="NCBI Taxonomy" id="138300"/>
    <lineage>
        <taxon>Bacteria</taxon>
        <taxon>Bacillati</taxon>
        <taxon>Actinomycetota</taxon>
        <taxon>Actinomycetes</taxon>
        <taxon>Micrococcales</taxon>
        <taxon>Kytococcaceae</taxon>
        <taxon>Kytococcus</taxon>
    </lineage>
</organism>
<keyword evidence="6" id="KW-1185">Reference proteome</keyword>
<dbReference type="AlphaFoldDB" id="A0A2I1PBH9"/>
<dbReference type="Pfam" id="PF01037">
    <property type="entry name" value="AsnC_trans_reg"/>
    <property type="match status" value="1"/>
</dbReference>
<proteinExistence type="predicted"/>
<gene>
    <name evidence="5" type="ORF">CYJ76_04750</name>
</gene>
<dbReference type="PROSITE" id="PS50956">
    <property type="entry name" value="HTH_ASNC_2"/>
    <property type="match status" value="1"/>
</dbReference>
<dbReference type="SUPFAM" id="SSF54909">
    <property type="entry name" value="Dimeric alpha+beta barrel"/>
    <property type="match status" value="1"/>
</dbReference>
<protein>
    <submittedName>
        <fullName evidence="5">AsnC family transcriptional regulator</fullName>
    </submittedName>
</protein>
<dbReference type="InterPro" id="IPR011008">
    <property type="entry name" value="Dimeric_a/b-barrel"/>
</dbReference>
<dbReference type="PANTHER" id="PTHR30154">
    <property type="entry name" value="LEUCINE-RESPONSIVE REGULATORY PROTEIN"/>
    <property type="match status" value="1"/>
</dbReference>
<evidence type="ECO:0000313" key="6">
    <source>
        <dbReference type="Proteomes" id="UP000234206"/>
    </source>
</evidence>
<reference evidence="5 6" key="1">
    <citation type="submission" date="2017-12" db="EMBL/GenBank/DDBJ databases">
        <title>Phylogenetic diversity of female urinary microbiome.</title>
        <authorList>
            <person name="Thomas-White K."/>
            <person name="Wolfe A.J."/>
        </authorList>
    </citation>
    <scope>NUCLEOTIDE SEQUENCE [LARGE SCALE GENOMIC DNA]</scope>
    <source>
        <strain evidence="5 6">UMB1298</strain>
    </source>
</reference>
<evidence type="ECO:0000256" key="3">
    <source>
        <dbReference type="ARBA" id="ARBA00023163"/>
    </source>
</evidence>
<dbReference type="EMBL" id="PKIZ01000007">
    <property type="protein sequence ID" value="PKZ41964.1"/>
    <property type="molecule type" value="Genomic_DNA"/>
</dbReference>
<dbReference type="SUPFAM" id="SSF46785">
    <property type="entry name" value="Winged helix' DNA-binding domain"/>
    <property type="match status" value="1"/>
</dbReference>
<dbReference type="Gene3D" id="1.10.10.10">
    <property type="entry name" value="Winged helix-like DNA-binding domain superfamily/Winged helix DNA-binding domain"/>
    <property type="match status" value="1"/>
</dbReference>
<dbReference type="InterPro" id="IPR000485">
    <property type="entry name" value="AsnC-type_HTH_dom"/>
</dbReference>